<evidence type="ECO:0000313" key="1">
    <source>
        <dbReference type="EMBL" id="KAK4882625.1"/>
    </source>
</evidence>
<gene>
    <name evidence="1" type="ORF">RN001_005944</name>
</gene>
<dbReference type="Proteomes" id="UP001353858">
    <property type="component" value="Unassembled WGS sequence"/>
</dbReference>
<reference evidence="2" key="1">
    <citation type="submission" date="2023-01" db="EMBL/GenBank/DDBJ databases">
        <title>Key to firefly adult light organ development and bioluminescence: homeobox transcription factors regulate luciferase expression and transportation to peroxisome.</title>
        <authorList>
            <person name="Fu X."/>
        </authorList>
    </citation>
    <scope>NUCLEOTIDE SEQUENCE [LARGE SCALE GENOMIC DNA]</scope>
</reference>
<name>A0AAN7P783_9COLE</name>
<comment type="caution">
    <text evidence="1">The sequence shown here is derived from an EMBL/GenBank/DDBJ whole genome shotgun (WGS) entry which is preliminary data.</text>
</comment>
<protein>
    <submittedName>
        <fullName evidence="1">Uncharacterized protein</fullName>
    </submittedName>
</protein>
<accession>A0AAN7P783</accession>
<proteinExistence type="predicted"/>
<organism evidence="1 2">
    <name type="scientific">Aquatica leii</name>
    <dbReference type="NCBI Taxonomy" id="1421715"/>
    <lineage>
        <taxon>Eukaryota</taxon>
        <taxon>Metazoa</taxon>
        <taxon>Ecdysozoa</taxon>
        <taxon>Arthropoda</taxon>
        <taxon>Hexapoda</taxon>
        <taxon>Insecta</taxon>
        <taxon>Pterygota</taxon>
        <taxon>Neoptera</taxon>
        <taxon>Endopterygota</taxon>
        <taxon>Coleoptera</taxon>
        <taxon>Polyphaga</taxon>
        <taxon>Elateriformia</taxon>
        <taxon>Elateroidea</taxon>
        <taxon>Lampyridae</taxon>
        <taxon>Luciolinae</taxon>
        <taxon>Aquatica</taxon>
    </lineage>
</organism>
<evidence type="ECO:0000313" key="2">
    <source>
        <dbReference type="Proteomes" id="UP001353858"/>
    </source>
</evidence>
<keyword evidence="2" id="KW-1185">Reference proteome</keyword>
<sequence length="160" mass="18370">MQDLVQLTDKQYYDSSWKLYKARLLYETDDLEKAEIKRKLAEITSDLNSDVENDGSMCDRIIFDNNSTKRVVKKPTRFVIDSDEDEEPNIRGNAPKCDLIIKLSEKRCMRYKKFGLLGGKARAEVDYLLTTSNFTSPNTNTVNNETVTLIIVAIRCSQDT</sequence>
<dbReference type="EMBL" id="JARPUR010000002">
    <property type="protein sequence ID" value="KAK4882625.1"/>
    <property type="molecule type" value="Genomic_DNA"/>
</dbReference>
<dbReference type="AlphaFoldDB" id="A0AAN7P783"/>